<evidence type="ECO:0000256" key="1">
    <source>
        <dbReference type="ARBA" id="ARBA00038310"/>
    </source>
</evidence>
<dbReference type="Gene3D" id="3.20.20.140">
    <property type="entry name" value="Metal-dependent hydrolases"/>
    <property type="match status" value="1"/>
</dbReference>
<feature type="domain" description="Amidohydrolase-related" evidence="2">
    <location>
        <begin position="8"/>
        <end position="284"/>
    </location>
</feature>
<protein>
    <submittedName>
        <fullName evidence="3">Amidohydrolase family protein</fullName>
    </submittedName>
</protein>
<reference evidence="4" key="1">
    <citation type="journal article" date="2019" name="Int. J. Syst. Evol. Microbiol.">
        <title>The Global Catalogue of Microorganisms (GCM) 10K type strain sequencing project: providing services to taxonomists for standard genome sequencing and annotation.</title>
        <authorList>
            <consortium name="The Broad Institute Genomics Platform"/>
            <consortium name="The Broad Institute Genome Sequencing Center for Infectious Disease"/>
            <person name="Wu L."/>
            <person name="Ma J."/>
        </authorList>
    </citation>
    <scope>NUCLEOTIDE SEQUENCE [LARGE SCALE GENOMIC DNA]</scope>
    <source>
        <strain evidence="4">CGMCC 4.7152</strain>
    </source>
</reference>
<dbReference type="SUPFAM" id="SSF51556">
    <property type="entry name" value="Metallo-dependent hydrolases"/>
    <property type="match status" value="1"/>
</dbReference>
<dbReference type="PANTHER" id="PTHR43569:SF2">
    <property type="entry name" value="AMIDOHYDROLASE-RELATED DOMAIN-CONTAINING PROTEIN"/>
    <property type="match status" value="1"/>
</dbReference>
<dbReference type="InterPro" id="IPR006680">
    <property type="entry name" value="Amidohydro-rel"/>
</dbReference>
<sequence length="297" mass="32618">MDGSAKRIDAHHHFWDPARYPYPWMVGDAMDPVRRAFGPDDLRPALDAAGIDGTVLVQTISSLAETREFLQVAAATEVVHGVVGWVDLMSPAVGDDLDELLDGPSGRWLVGIRHQVHDEPDPDWLRRDDVRRGLAAVQRRGLTFDLLVRARELPAATDVVRSLPGLRFVLDHIAKPRIAAGRDDPWRLRMPALAAEPNVDCKLSGMVTEADWATWTPRDLRPFVDGVLDWFTPRRLLFGSDWPVCLLAGSYDAVIGGLVAALPDLSPDELAQIFGGNAQRAYRIGGAPARAVDPHIG</sequence>
<dbReference type="EMBL" id="JBHSIU010000011">
    <property type="protein sequence ID" value="MFC4998231.1"/>
    <property type="molecule type" value="Genomic_DNA"/>
</dbReference>
<evidence type="ECO:0000259" key="2">
    <source>
        <dbReference type="Pfam" id="PF04909"/>
    </source>
</evidence>
<name>A0ABV9VUC7_9ACTN</name>
<proteinExistence type="inferred from homology"/>
<keyword evidence="4" id="KW-1185">Reference proteome</keyword>
<dbReference type="PANTHER" id="PTHR43569">
    <property type="entry name" value="AMIDOHYDROLASE"/>
    <property type="match status" value="1"/>
</dbReference>
<evidence type="ECO:0000313" key="4">
    <source>
        <dbReference type="Proteomes" id="UP001595912"/>
    </source>
</evidence>
<dbReference type="InterPro" id="IPR052350">
    <property type="entry name" value="Metallo-dep_Lactonases"/>
</dbReference>
<comment type="caution">
    <text evidence="3">The sequence shown here is derived from an EMBL/GenBank/DDBJ whole genome shotgun (WGS) entry which is preliminary data.</text>
</comment>
<dbReference type="RefSeq" id="WP_380114483.1">
    <property type="nucleotide sequence ID" value="NZ_JBHSIU010000011.1"/>
</dbReference>
<dbReference type="Pfam" id="PF04909">
    <property type="entry name" value="Amidohydro_2"/>
    <property type="match status" value="1"/>
</dbReference>
<gene>
    <name evidence="3" type="ORF">ACFPIJ_10340</name>
</gene>
<organism evidence="3 4">
    <name type="scientific">Dactylosporangium cerinum</name>
    <dbReference type="NCBI Taxonomy" id="1434730"/>
    <lineage>
        <taxon>Bacteria</taxon>
        <taxon>Bacillati</taxon>
        <taxon>Actinomycetota</taxon>
        <taxon>Actinomycetes</taxon>
        <taxon>Micromonosporales</taxon>
        <taxon>Micromonosporaceae</taxon>
        <taxon>Dactylosporangium</taxon>
    </lineage>
</organism>
<evidence type="ECO:0000313" key="3">
    <source>
        <dbReference type="EMBL" id="MFC4998231.1"/>
    </source>
</evidence>
<dbReference type="Proteomes" id="UP001595912">
    <property type="component" value="Unassembled WGS sequence"/>
</dbReference>
<comment type="similarity">
    <text evidence="1">Belongs to the metallo-dependent hydrolases superfamily.</text>
</comment>
<dbReference type="InterPro" id="IPR032466">
    <property type="entry name" value="Metal_Hydrolase"/>
</dbReference>
<accession>A0ABV9VUC7</accession>